<feature type="domain" description="RNA polymerase sigma factor 54 DNA-binding" evidence="9">
    <location>
        <begin position="284"/>
        <end position="442"/>
    </location>
</feature>
<dbReference type="PIRSF" id="PIRSF000774">
    <property type="entry name" value="RpoN"/>
    <property type="match status" value="1"/>
</dbReference>
<dbReference type="Gene3D" id="1.10.10.1330">
    <property type="entry name" value="RNA polymerase sigma-54 factor, core-binding domain"/>
    <property type="match status" value="1"/>
</dbReference>
<evidence type="ECO:0000256" key="8">
    <source>
        <dbReference type="ARBA" id="ARBA00023163"/>
    </source>
</evidence>
<evidence type="ECO:0000313" key="11">
    <source>
        <dbReference type="EMBL" id="PYF06364.1"/>
    </source>
</evidence>
<dbReference type="Proteomes" id="UP000247416">
    <property type="component" value="Unassembled WGS sequence"/>
</dbReference>
<dbReference type="InterPro" id="IPR007634">
    <property type="entry name" value="RNA_pol_sigma_54_DNA-bd"/>
</dbReference>
<name>A0A318TP03_9BACL</name>
<dbReference type="GO" id="GO:0003677">
    <property type="term" value="F:DNA binding"/>
    <property type="evidence" value="ECO:0007669"/>
    <property type="project" value="UniProtKB-KW"/>
</dbReference>
<keyword evidence="4" id="KW-0548">Nucleotidyltransferase</keyword>
<accession>A0A318TP03</accession>
<dbReference type="PROSITE" id="PS00718">
    <property type="entry name" value="SIGMA54_2"/>
    <property type="match status" value="1"/>
</dbReference>
<dbReference type="InterPro" id="IPR038709">
    <property type="entry name" value="RpoN_core-bd_sf"/>
</dbReference>
<keyword evidence="3" id="KW-0808">Transferase</keyword>
<gene>
    <name evidence="11" type="ORF">BJ095_11067</name>
</gene>
<evidence type="ECO:0000256" key="5">
    <source>
        <dbReference type="ARBA" id="ARBA00023015"/>
    </source>
</evidence>
<protein>
    <submittedName>
        <fullName evidence="11">RNA polymerase RpoN-/SigL-like sigma 54 subunit</fullName>
    </submittedName>
</protein>
<evidence type="ECO:0000256" key="1">
    <source>
        <dbReference type="ARBA" id="ARBA00008798"/>
    </source>
</evidence>
<evidence type="ECO:0000313" key="12">
    <source>
        <dbReference type="Proteomes" id="UP000247416"/>
    </source>
</evidence>
<comment type="caution">
    <text evidence="11">The sequence shown here is derived from an EMBL/GenBank/DDBJ whole genome shotgun (WGS) entry which is preliminary data.</text>
</comment>
<dbReference type="GO" id="GO:0016779">
    <property type="term" value="F:nucleotidyltransferase activity"/>
    <property type="evidence" value="ECO:0007669"/>
    <property type="project" value="UniProtKB-KW"/>
</dbReference>
<proteinExistence type="inferred from homology"/>
<evidence type="ECO:0000256" key="2">
    <source>
        <dbReference type="ARBA" id="ARBA00022478"/>
    </source>
</evidence>
<evidence type="ECO:0000256" key="7">
    <source>
        <dbReference type="ARBA" id="ARBA00023125"/>
    </source>
</evidence>
<dbReference type="PROSITE" id="PS50044">
    <property type="entry name" value="SIGMA54_3"/>
    <property type="match status" value="1"/>
</dbReference>
<dbReference type="RefSeq" id="WP_107935156.1">
    <property type="nucleotide sequence ID" value="NZ_CP085009.1"/>
</dbReference>
<evidence type="ECO:0000256" key="3">
    <source>
        <dbReference type="ARBA" id="ARBA00022679"/>
    </source>
</evidence>
<keyword evidence="2" id="KW-0240">DNA-directed RNA polymerase</keyword>
<dbReference type="InterPro" id="IPR007046">
    <property type="entry name" value="RNA_pol_sigma_54_core-bd"/>
</dbReference>
<keyword evidence="7" id="KW-0238">DNA-binding</keyword>
<keyword evidence="5" id="KW-0805">Transcription regulation</keyword>
<dbReference type="Pfam" id="PF04552">
    <property type="entry name" value="Sigma54_DBD"/>
    <property type="match status" value="1"/>
</dbReference>
<dbReference type="PRINTS" id="PR00045">
    <property type="entry name" value="SIGMA54FCT"/>
</dbReference>
<organism evidence="11 12">
    <name type="scientific">Ureibacillus chungkukjangi</name>
    <dbReference type="NCBI Taxonomy" id="1202712"/>
    <lineage>
        <taxon>Bacteria</taxon>
        <taxon>Bacillati</taxon>
        <taxon>Bacillota</taxon>
        <taxon>Bacilli</taxon>
        <taxon>Bacillales</taxon>
        <taxon>Caryophanaceae</taxon>
        <taxon>Ureibacillus</taxon>
    </lineage>
</organism>
<keyword evidence="6" id="KW-0731">Sigma factor</keyword>
<evidence type="ECO:0000256" key="4">
    <source>
        <dbReference type="ARBA" id="ARBA00022695"/>
    </source>
</evidence>
<evidence type="ECO:0000259" key="9">
    <source>
        <dbReference type="Pfam" id="PF04552"/>
    </source>
</evidence>
<dbReference type="Gene3D" id="1.10.10.60">
    <property type="entry name" value="Homeodomain-like"/>
    <property type="match status" value="1"/>
</dbReference>
<feature type="domain" description="RNA polymerase sigma factor 54 core-binding" evidence="10">
    <location>
        <begin position="85"/>
        <end position="270"/>
    </location>
</feature>
<dbReference type="EMBL" id="QJTJ01000010">
    <property type="protein sequence ID" value="PYF06364.1"/>
    <property type="molecule type" value="Genomic_DNA"/>
</dbReference>
<reference evidence="11 12" key="1">
    <citation type="submission" date="2018-06" db="EMBL/GenBank/DDBJ databases">
        <title>Genomic Encyclopedia of Archaeal and Bacterial Type Strains, Phase II (KMG-II): from individual species to whole genera.</title>
        <authorList>
            <person name="Goeker M."/>
        </authorList>
    </citation>
    <scope>NUCLEOTIDE SEQUENCE [LARGE SCALE GENOMIC DNA]</scope>
    <source>
        <strain evidence="11 12">KACC 16626</strain>
    </source>
</reference>
<dbReference type="GO" id="GO:0016987">
    <property type="term" value="F:sigma factor activity"/>
    <property type="evidence" value="ECO:0007669"/>
    <property type="project" value="UniProtKB-KW"/>
</dbReference>
<dbReference type="Pfam" id="PF04963">
    <property type="entry name" value="Sigma54_CBD"/>
    <property type="match status" value="1"/>
</dbReference>
<dbReference type="PANTHER" id="PTHR32248">
    <property type="entry name" value="RNA POLYMERASE SIGMA-54 FACTOR"/>
    <property type="match status" value="1"/>
</dbReference>
<dbReference type="AlphaFoldDB" id="A0A318TP03"/>
<dbReference type="PANTHER" id="PTHR32248:SF4">
    <property type="entry name" value="RNA POLYMERASE SIGMA-54 FACTOR"/>
    <property type="match status" value="1"/>
</dbReference>
<keyword evidence="8" id="KW-0804">Transcription</keyword>
<dbReference type="InterPro" id="IPR000394">
    <property type="entry name" value="RNA_pol_sigma_54"/>
</dbReference>
<evidence type="ECO:0000256" key="6">
    <source>
        <dbReference type="ARBA" id="ARBA00023082"/>
    </source>
</evidence>
<dbReference type="GO" id="GO:0001216">
    <property type="term" value="F:DNA-binding transcription activator activity"/>
    <property type="evidence" value="ECO:0007669"/>
    <property type="project" value="InterPro"/>
</dbReference>
<sequence length="444" mass="51239">MEASLNMQQKLETKLSLTPQARQSLEILKYSLVELENFIKEEAEANPLIELKEIDSKHILEMARIQAPEAISSMKDESFDPLLQVPNREESMEAFLMEQLVLLKHLSKKDREIVLYLIRNLNDLGYLDCDIEEIAERFQLSIERCEELIAVLQSLEPAGIGARNLAECLYLQVVRKQDAPQNTVLIIQNHLEVLAEGDFQRIAKLYGMTNEEVENLFSYIKQLNPRPLREFLSSKQEYIIPDIIVEEMNGEYVIHLNDRYLPEVSINTYYVELLRANASGEIKEYLNTKLSEAFLLMRGIEQRHETLFRVTESIVEKQRAFLNNGKKELVPFRLKDVAESLGLHESTVSRTISQKFIQTPQGTLPLKTFFVRGVRIQGGEVESPLFIKEKIRAIIENEDTLRPLSDQKIANILLAEGIPIARRTVAKYREELGISQSTKRRRKK</sequence>
<dbReference type="Pfam" id="PF00309">
    <property type="entry name" value="Sigma54_AID"/>
    <property type="match status" value="1"/>
</dbReference>
<keyword evidence="12" id="KW-1185">Reference proteome</keyword>
<dbReference type="NCBIfam" id="TIGR02395">
    <property type="entry name" value="rpoN_sigma"/>
    <property type="match status" value="1"/>
</dbReference>
<dbReference type="OrthoDB" id="9814402at2"/>
<comment type="similarity">
    <text evidence="1">Belongs to the sigma-54 factor family.</text>
</comment>
<evidence type="ECO:0000259" key="10">
    <source>
        <dbReference type="Pfam" id="PF04963"/>
    </source>
</evidence>
<dbReference type="GO" id="GO:0006352">
    <property type="term" value="P:DNA-templated transcription initiation"/>
    <property type="evidence" value="ECO:0007669"/>
    <property type="project" value="InterPro"/>
</dbReference>
<dbReference type="GO" id="GO:0000428">
    <property type="term" value="C:DNA-directed RNA polymerase complex"/>
    <property type="evidence" value="ECO:0007669"/>
    <property type="project" value="UniProtKB-KW"/>
</dbReference>